<organism evidence="2">
    <name type="scientific">Rhizobium leguminosarum bv. trifolii WSM2297</name>
    <dbReference type="NCBI Taxonomy" id="754762"/>
    <lineage>
        <taxon>Bacteria</taxon>
        <taxon>Pseudomonadati</taxon>
        <taxon>Pseudomonadota</taxon>
        <taxon>Alphaproteobacteria</taxon>
        <taxon>Hyphomicrobiales</taxon>
        <taxon>Rhizobiaceae</taxon>
        <taxon>Rhizobium/Agrobacterium group</taxon>
        <taxon>Rhizobium</taxon>
    </lineage>
</organism>
<name>J0L0Y8_RHILT</name>
<accession>J0L0Y8</accession>
<protein>
    <submittedName>
        <fullName evidence="2">Uncharacterized protein</fullName>
    </submittedName>
</protein>
<gene>
    <name evidence="2" type="ORF">Rleg4DRAFT_5614</name>
    <name evidence="3" type="ORF">Rleg4DRAFT_6408</name>
</gene>
<evidence type="ECO:0000313" key="2">
    <source>
        <dbReference type="EMBL" id="EJC83829.1"/>
    </source>
</evidence>
<dbReference type="Proteomes" id="UP000005732">
    <property type="component" value="Unassembled WGS sequence"/>
</dbReference>
<evidence type="ECO:0000313" key="3">
    <source>
        <dbReference type="EMBL" id="EJC84580.1"/>
    </source>
</evidence>
<proteinExistence type="predicted"/>
<sequence>MTDIRRSATSNKRIAADRSNPCDVSGRHRRAGPASALGKEELHGHATIDIFDIRPKGSGAPA</sequence>
<feature type="region of interest" description="Disordered" evidence="1">
    <location>
        <begin position="1"/>
        <end position="40"/>
    </location>
</feature>
<dbReference type="AlphaFoldDB" id="J0L0Y8"/>
<evidence type="ECO:0000256" key="1">
    <source>
        <dbReference type="SAM" id="MobiDB-lite"/>
    </source>
</evidence>
<dbReference type="EMBL" id="JH719393">
    <property type="protein sequence ID" value="EJC83829.1"/>
    <property type="molecule type" value="Genomic_DNA"/>
</dbReference>
<dbReference type="HOGENOM" id="CLU_2901117_0_0_5"/>
<dbReference type="EMBL" id="JH719393">
    <property type="protein sequence ID" value="EJC84580.1"/>
    <property type="molecule type" value="Genomic_DNA"/>
</dbReference>
<reference evidence="2" key="1">
    <citation type="submission" date="2012-02" db="EMBL/GenBank/DDBJ databases">
        <title>Improved High-Quality Draft Sequence of Rhizobium leguminosarum bv. trifolii WSM2297.</title>
        <authorList>
            <consortium name="US DOE Joint Genome Institute"/>
            <person name="Lucas S."/>
            <person name="Han J."/>
            <person name="Lapidus A."/>
            <person name="Cheng J.-F."/>
            <person name="Goodwin L."/>
            <person name="Pitluck S."/>
            <person name="Peters L."/>
            <person name="Ovchinnikova G."/>
            <person name="Zhang X."/>
            <person name="Detter J.C."/>
            <person name="Han C."/>
            <person name="Tapia R."/>
            <person name="Land M."/>
            <person name="Hauser L."/>
            <person name="Kyrpides N."/>
            <person name="Ivanova N."/>
            <person name="Pagani I."/>
            <person name="Brau L."/>
            <person name="Yates R."/>
            <person name="O'Hara G."/>
            <person name="Rui T."/>
            <person name="Howieson J."/>
            <person name="Reeve W."/>
            <person name="Woyke T."/>
        </authorList>
    </citation>
    <scope>NUCLEOTIDE SEQUENCE [LARGE SCALE GENOMIC DNA]</scope>
    <source>
        <strain evidence="2">WSM2297</strain>
    </source>
</reference>